<proteinExistence type="predicted"/>
<keyword evidence="2" id="KW-1185">Reference proteome</keyword>
<comment type="caution">
    <text evidence="1">The sequence shown here is derived from an EMBL/GenBank/DDBJ whole genome shotgun (WGS) entry which is preliminary data.</text>
</comment>
<evidence type="ECO:0000313" key="2">
    <source>
        <dbReference type="Proteomes" id="UP001634394"/>
    </source>
</evidence>
<dbReference type="EMBL" id="JBJQND010000001">
    <property type="protein sequence ID" value="KAL3889322.1"/>
    <property type="molecule type" value="Genomic_DNA"/>
</dbReference>
<reference evidence="1 2" key="1">
    <citation type="submission" date="2024-11" db="EMBL/GenBank/DDBJ databases">
        <title>Chromosome-level genome assembly of the freshwater bivalve Anodonta woodiana.</title>
        <authorList>
            <person name="Chen X."/>
        </authorList>
    </citation>
    <scope>NUCLEOTIDE SEQUENCE [LARGE SCALE GENOMIC DNA]</scope>
    <source>
        <strain evidence="1">MN2024</strain>
        <tissue evidence="1">Gills</tissue>
    </source>
</reference>
<accession>A0ABD3XSW8</accession>
<dbReference type="AlphaFoldDB" id="A0ABD3XSW8"/>
<name>A0ABD3XSW8_SINWO</name>
<gene>
    <name evidence="1" type="ORF">ACJMK2_001666</name>
</gene>
<dbReference type="Proteomes" id="UP001634394">
    <property type="component" value="Unassembled WGS sequence"/>
</dbReference>
<evidence type="ECO:0000313" key="1">
    <source>
        <dbReference type="EMBL" id="KAL3889322.1"/>
    </source>
</evidence>
<organism evidence="1 2">
    <name type="scientific">Sinanodonta woodiana</name>
    <name type="common">Chinese pond mussel</name>
    <name type="synonym">Anodonta woodiana</name>
    <dbReference type="NCBI Taxonomy" id="1069815"/>
    <lineage>
        <taxon>Eukaryota</taxon>
        <taxon>Metazoa</taxon>
        <taxon>Spiralia</taxon>
        <taxon>Lophotrochozoa</taxon>
        <taxon>Mollusca</taxon>
        <taxon>Bivalvia</taxon>
        <taxon>Autobranchia</taxon>
        <taxon>Heteroconchia</taxon>
        <taxon>Palaeoheterodonta</taxon>
        <taxon>Unionida</taxon>
        <taxon>Unionoidea</taxon>
        <taxon>Unionidae</taxon>
        <taxon>Unioninae</taxon>
        <taxon>Sinanodonta</taxon>
    </lineage>
</organism>
<sequence>MTDYQHTDDMPNIEGKPGTYHLPGIKPLNAEEILDIILSDIPIVKQISTGVKQNVYVVLDNANNKEHSYKHAQYWDDCGVWDTKKVRVCKAKYLMKVNAEGKKLCLVLLNEDLIYTETHEAGTRKIKLLQPQPPMSEIIAVVRYYATLKKKLFFLIIFHSANVS</sequence>
<protein>
    <submittedName>
        <fullName evidence="1">Uncharacterized protein</fullName>
    </submittedName>
</protein>